<keyword evidence="1" id="KW-0472">Membrane</keyword>
<reference evidence="3" key="1">
    <citation type="submission" date="2016-08" db="EMBL/GenBank/DDBJ databases">
        <authorList>
            <person name="Varghese N."/>
            <person name="Submissions Spin"/>
        </authorList>
    </citation>
    <scope>NUCLEOTIDE SEQUENCE [LARGE SCALE GENOMIC DNA]</scope>
    <source>
        <strain evidence="3">CCBAU 57015</strain>
    </source>
</reference>
<keyword evidence="1" id="KW-1133">Transmembrane helix</keyword>
<sequence length="134" mass="15178">MSYSEKPKVSFWLRLSQVELDFITYAVMAIIIVSTLWGVREANLWRINHFPHAQATITRMWPATVNLSHGRTKAVTLAEIAFVRTHLGKSYDCKNTIEVGEPDTTFRVGDHLDVVPRTGSCYNALIAQQLTTSR</sequence>
<dbReference type="STRING" id="52131.GA0061100_11765"/>
<keyword evidence="3" id="KW-1185">Reference proteome</keyword>
<feature type="transmembrane region" description="Helical" evidence="1">
    <location>
        <begin position="20"/>
        <end position="39"/>
    </location>
</feature>
<organism evidence="2 3">
    <name type="scientific">Rhizobium hainanense</name>
    <dbReference type="NCBI Taxonomy" id="52131"/>
    <lineage>
        <taxon>Bacteria</taxon>
        <taxon>Pseudomonadati</taxon>
        <taxon>Pseudomonadota</taxon>
        <taxon>Alphaproteobacteria</taxon>
        <taxon>Hyphomicrobiales</taxon>
        <taxon>Rhizobiaceae</taxon>
        <taxon>Rhizobium/Agrobacterium group</taxon>
        <taxon>Rhizobium</taxon>
    </lineage>
</organism>
<dbReference type="Proteomes" id="UP000186228">
    <property type="component" value="Unassembled WGS sequence"/>
</dbReference>
<evidence type="ECO:0000313" key="3">
    <source>
        <dbReference type="Proteomes" id="UP000186228"/>
    </source>
</evidence>
<proteinExistence type="predicted"/>
<keyword evidence="1" id="KW-0812">Transmembrane</keyword>
<dbReference type="EMBL" id="FMAC01000017">
    <property type="protein sequence ID" value="SCB38647.1"/>
    <property type="molecule type" value="Genomic_DNA"/>
</dbReference>
<accession>A0A1C3WF06</accession>
<protein>
    <submittedName>
        <fullName evidence="2">Uncharacterized protein</fullName>
    </submittedName>
</protein>
<evidence type="ECO:0000256" key="1">
    <source>
        <dbReference type="SAM" id="Phobius"/>
    </source>
</evidence>
<dbReference type="OrthoDB" id="8390240at2"/>
<evidence type="ECO:0000313" key="2">
    <source>
        <dbReference type="EMBL" id="SCB38647.1"/>
    </source>
</evidence>
<gene>
    <name evidence="2" type="ORF">GA0061100_11765</name>
</gene>
<name>A0A1C3WF06_9HYPH</name>
<dbReference type="RefSeq" id="WP_075856772.1">
    <property type="nucleotide sequence ID" value="NZ_FMAC01000017.1"/>
</dbReference>
<dbReference type="AlphaFoldDB" id="A0A1C3WF06"/>